<dbReference type="PANTHER" id="PTHR23048:SF0">
    <property type="entry name" value="CALMODULIN LIKE 3"/>
    <property type="match status" value="1"/>
</dbReference>
<dbReference type="EMBL" id="JAIWYP010000002">
    <property type="protein sequence ID" value="KAH3860123.1"/>
    <property type="molecule type" value="Genomic_DNA"/>
</dbReference>
<feature type="domain" description="EF-hand" evidence="2">
    <location>
        <begin position="78"/>
        <end position="113"/>
    </location>
</feature>
<dbReference type="InterPro" id="IPR050230">
    <property type="entry name" value="CALM/Myosin/TropC-like"/>
</dbReference>
<dbReference type="PROSITE" id="PS50222">
    <property type="entry name" value="EF_HAND_2"/>
    <property type="match status" value="1"/>
</dbReference>
<organism evidence="3 4">
    <name type="scientific">Dreissena polymorpha</name>
    <name type="common">Zebra mussel</name>
    <name type="synonym">Mytilus polymorpha</name>
    <dbReference type="NCBI Taxonomy" id="45954"/>
    <lineage>
        <taxon>Eukaryota</taxon>
        <taxon>Metazoa</taxon>
        <taxon>Spiralia</taxon>
        <taxon>Lophotrochozoa</taxon>
        <taxon>Mollusca</taxon>
        <taxon>Bivalvia</taxon>
        <taxon>Autobranchia</taxon>
        <taxon>Heteroconchia</taxon>
        <taxon>Euheterodonta</taxon>
        <taxon>Imparidentia</taxon>
        <taxon>Neoheterodontei</taxon>
        <taxon>Myida</taxon>
        <taxon>Dreissenoidea</taxon>
        <taxon>Dreissenidae</taxon>
        <taxon>Dreissena</taxon>
    </lineage>
</organism>
<evidence type="ECO:0000313" key="3">
    <source>
        <dbReference type="EMBL" id="KAH3860123.1"/>
    </source>
</evidence>
<proteinExistence type="predicted"/>
<accession>A0A9D4LK98</accession>
<comment type="caution">
    <text evidence="3">The sequence shown here is derived from an EMBL/GenBank/DDBJ whole genome shotgun (WGS) entry which is preliminary data.</text>
</comment>
<feature type="non-terminal residue" evidence="3">
    <location>
        <position position="1"/>
    </location>
</feature>
<evidence type="ECO:0000256" key="1">
    <source>
        <dbReference type="ARBA" id="ARBA00022737"/>
    </source>
</evidence>
<sequence length="118" mass="13783">MAKFFSQNDIDLFKECFFFIAKRGYTQSDQELGQIMRSLAYSPTEEEVHTYFSKYVKDGKIDFASFLEVMHTHNMKEKAVKEIVQGFKAHDSEGRGYVQTNEVKNILLNLGEQLKRNE</sequence>
<evidence type="ECO:0000259" key="2">
    <source>
        <dbReference type="PROSITE" id="PS50222"/>
    </source>
</evidence>
<dbReference type="GO" id="GO:0005509">
    <property type="term" value="F:calcium ion binding"/>
    <property type="evidence" value="ECO:0007669"/>
    <property type="project" value="InterPro"/>
</dbReference>
<dbReference type="FunFam" id="1.10.238.10:FF:000178">
    <property type="entry name" value="Calmodulin-2 A"/>
    <property type="match status" value="1"/>
</dbReference>
<protein>
    <recommendedName>
        <fullName evidence="2">EF-hand domain-containing protein</fullName>
    </recommendedName>
</protein>
<dbReference type="SUPFAM" id="SSF47473">
    <property type="entry name" value="EF-hand"/>
    <property type="match status" value="1"/>
</dbReference>
<dbReference type="GO" id="GO:0016460">
    <property type="term" value="C:myosin II complex"/>
    <property type="evidence" value="ECO:0007669"/>
    <property type="project" value="TreeGrafter"/>
</dbReference>
<reference evidence="3" key="2">
    <citation type="submission" date="2020-11" db="EMBL/GenBank/DDBJ databases">
        <authorList>
            <person name="McCartney M.A."/>
            <person name="Auch B."/>
            <person name="Kono T."/>
            <person name="Mallez S."/>
            <person name="Becker A."/>
            <person name="Gohl D.M."/>
            <person name="Silverstein K.A.T."/>
            <person name="Koren S."/>
            <person name="Bechman K.B."/>
            <person name="Herman A."/>
            <person name="Abrahante J.E."/>
            <person name="Garbe J."/>
        </authorList>
    </citation>
    <scope>NUCLEOTIDE SEQUENCE</scope>
    <source>
        <strain evidence="3">Duluth1</strain>
        <tissue evidence="3">Whole animal</tissue>
    </source>
</reference>
<dbReference type="InterPro" id="IPR002048">
    <property type="entry name" value="EF_hand_dom"/>
</dbReference>
<keyword evidence="4" id="KW-1185">Reference proteome</keyword>
<dbReference type="AlphaFoldDB" id="A0A9D4LK98"/>
<dbReference type="Proteomes" id="UP000828390">
    <property type="component" value="Unassembled WGS sequence"/>
</dbReference>
<gene>
    <name evidence="3" type="ORF">DPMN_023014</name>
</gene>
<evidence type="ECO:0000313" key="4">
    <source>
        <dbReference type="Proteomes" id="UP000828390"/>
    </source>
</evidence>
<dbReference type="InterPro" id="IPR011992">
    <property type="entry name" value="EF-hand-dom_pair"/>
</dbReference>
<keyword evidence="1" id="KW-0677">Repeat</keyword>
<reference evidence="3" key="1">
    <citation type="journal article" date="2019" name="bioRxiv">
        <title>The Genome of the Zebra Mussel, Dreissena polymorpha: A Resource for Invasive Species Research.</title>
        <authorList>
            <person name="McCartney M.A."/>
            <person name="Auch B."/>
            <person name="Kono T."/>
            <person name="Mallez S."/>
            <person name="Zhang Y."/>
            <person name="Obille A."/>
            <person name="Becker A."/>
            <person name="Abrahante J.E."/>
            <person name="Garbe J."/>
            <person name="Badalamenti J.P."/>
            <person name="Herman A."/>
            <person name="Mangelson H."/>
            <person name="Liachko I."/>
            <person name="Sullivan S."/>
            <person name="Sone E.D."/>
            <person name="Koren S."/>
            <person name="Silverstein K.A.T."/>
            <person name="Beckman K.B."/>
            <person name="Gohl D.M."/>
        </authorList>
    </citation>
    <scope>NUCLEOTIDE SEQUENCE</scope>
    <source>
        <strain evidence="3">Duluth1</strain>
        <tissue evidence="3">Whole animal</tissue>
    </source>
</reference>
<dbReference type="Gene3D" id="1.10.238.10">
    <property type="entry name" value="EF-hand"/>
    <property type="match status" value="2"/>
</dbReference>
<dbReference type="PANTHER" id="PTHR23048">
    <property type="entry name" value="MYOSIN LIGHT CHAIN 1, 3"/>
    <property type="match status" value="1"/>
</dbReference>
<name>A0A9D4LK98_DREPO</name>